<dbReference type="Proteomes" id="UP000291078">
    <property type="component" value="Unassembled WGS sequence"/>
</dbReference>
<accession>A0A4Q7RNV3</accession>
<organism evidence="1 2">
    <name type="scientific">Cupriavidus agavae</name>
    <dbReference type="NCBI Taxonomy" id="1001822"/>
    <lineage>
        <taxon>Bacteria</taxon>
        <taxon>Pseudomonadati</taxon>
        <taxon>Pseudomonadota</taxon>
        <taxon>Betaproteobacteria</taxon>
        <taxon>Burkholderiales</taxon>
        <taxon>Burkholderiaceae</taxon>
        <taxon>Cupriavidus</taxon>
    </lineage>
</organism>
<dbReference type="EMBL" id="SGXM01000006">
    <property type="protein sequence ID" value="RZT35395.1"/>
    <property type="molecule type" value="Genomic_DNA"/>
</dbReference>
<evidence type="ECO:0000313" key="2">
    <source>
        <dbReference type="Proteomes" id="UP000291078"/>
    </source>
</evidence>
<dbReference type="AlphaFoldDB" id="A0A4Q7RNV3"/>
<reference evidence="1 2" key="1">
    <citation type="journal article" date="2015" name="Stand. Genomic Sci.">
        <title>Genomic Encyclopedia of Bacterial and Archaeal Type Strains, Phase III: the genomes of soil and plant-associated and newly described type strains.</title>
        <authorList>
            <person name="Whitman W.B."/>
            <person name="Woyke T."/>
            <person name="Klenk H.P."/>
            <person name="Zhou Y."/>
            <person name="Lilburn T.G."/>
            <person name="Beck B.J."/>
            <person name="De Vos P."/>
            <person name="Vandamme P."/>
            <person name="Eisen J.A."/>
            <person name="Garrity G."/>
            <person name="Hugenholtz P."/>
            <person name="Kyrpides N.C."/>
        </authorList>
    </citation>
    <scope>NUCLEOTIDE SEQUENCE [LARGE SCALE GENOMIC DNA]</scope>
    <source>
        <strain evidence="1 2">ASC-9842</strain>
    </source>
</reference>
<evidence type="ECO:0000313" key="1">
    <source>
        <dbReference type="EMBL" id="RZT35395.1"/>
    </source>
</evidence>
<gene>
    <name evidence="1" type="ORF">EV147_3831</name>
</gene>
<keyword evidence="2" id="KW-1185">Reference proteome</keyword>
<name>A0A4Q7RNV3_9BURK</name>
<dbReference type="RefSeq" id="WP_198680294.1">
    <property type="nucleotide sequence ID" value="NZ_SGXM01000006.1"/>
</dbReference>
<protein>
    <submittedName>
        <fullName evidence="1">Uncharacterized protein</fullName>
    </submittedName>
</protein>
<comment type="caution">
    <text evidence="1">The sequence shown here is derived from an EMBL/GenBank/DDBJ whole genome shotgun (WGS) entry which is preliminary data.</text>
</comment>
<proteinExistence type="predicted"/>
<sequence length="256" mass="28512">MSLFIILRQAATALLGHKAAPSQPAKVHVGTGGDNEFQIHISGVPHLFRDEGDRVVHFRAEFQRLIHHTAFGDKVLPEVVPRWIKVGVHDAPDDTPQSVAEKVVRDARLNADARAQNDAKAKRPRADTQFVEEVTADDARQPRGVSQASSSTYTVGTLVEWGEMEFPNRKPDGKRTYKSFAVKLDTGAGIKTLQGEGLKDVLADARCKVGERVGIKRLHKEKVPAFDHLSGRPIKDKATGEQKLWDRWVWSINRIH</sequence>